<evidence type="ECO:0000256" key="10">
    <source>
        <dbReference type="ARBA" id="ARBA00033171"/>
    </source>
</evidence>
<gene>
    <name evidence="14" type="ORF">ACFSBT_12850</name>
</gene>
<dbReference type="PROSITE" id="PS51257">
    <property type="entry name" value="PROKAR_LIPOPROTEIN"/>
    <property type="match status" value="1"/>
</dbReference>
<dbReference type="InterPro" id="IPR027939">
    <property type="entry name" value="NMT1/THI5"/>
</dbReference>
<evidence type="ECO:0000256" key="3">
    <source>
        <dbReference type="ARBA" id="ARBA00009406"/>
    </source>
</evidence>
<evidence type="ECO:0000256" key="6">
    <source>
        <dbReference type="ARBA" id="ARBA00022723"/>
    </source>
</evidence>
<keyword evidence="8" id="KW-0784">Thiamine biosynthesis</keyword>
<evidence type="ECO:0000256" key="9">
    <source>
        <dbReference type="ARBA" id="ARBA00023004"/>
    </source>
</evidence>
<sequence>MMKRRQFIAVAGASLTAGCTESFAGGGQPTVNQTERNESTGTTGGTQSTPAVTQSPSVTDVSLLLNWKPNGLHVPYYAAAEQGFYEDEGLNLERIEAGQGSDFSAKQVGLGNTSFAITSSDQVLNVNSRDLSALSVGVIMQQSPVVVFSTRETLGGELSQASQLAGTTIGTGPGMVRMLTELYLEKTGVRSEVELVDTGYDTVQQLLAGKIDAAGGVFGDAIAASAQGYTTDSLQVGSEVPAYGHVVATEQGFATDHPETVSAFLRATARGTVWARSNVEAAIDALISANESLAESRDQQRQKWLQLADAHVMSETVQEQGWGWSESDPWQVTADALRNNDQLGGDVDPQSVWTNEYLDTEAPAIGEYAAHVSN</sequence>
<evidence type="ECO:0000259" key="13">
    <source>
        <dbReference type="Pfam" id="PF09084"/>
    </source>
</evidence>
<evidence type="ECO:0000256" key="5">
    <source>
        <dbReference type="ARBA" id="ARBA00022679"/>
    </source>
</evidence>
<feature type="region of interest" description="Disordered" evidence="12">
    <location>
        <begin position="21"/>
        <end position="55"/>
    </location>
</feature>
<evidence type="ECO:0000256" key="12">
    <source>
        <dbReference type="SAM" id="MobiDB-lite"/>
    </source>
</evidence>
<dbReference type="AlphaFoldDB" id="A0ABD6AWK5"/>
<name>A0ABD6AWK5_9EURY</name>
<proteinExistence type="inferred from homology"/>
<evidence type="ECO:0000256" key="4">
    <source>
        <dbReference type="ARBA" id="ARBA00011738"/>
    </source>
</evidence>
<dbReference type="GO" id="GO:0046872">
    <property type="term" value="F:metal ion binding"/>
    <property type="evidence" value="ECO:0007669"/>
    <property type="project" value="UniProtKB-KW"/>
</dbReference>
<evidence type="ECO:0000313" key="15">
    <source>
        <dbReference type="Proteomes" id="UP001597187"/>
    </source>
</evidence>
<dbReference type="EMBL" id="JBHUDC010000006">
    <property type="protein sequence ID" value="MFD1514166.1"/>
    <property type="molecule type" value="Genomic_DNA"/>
</dbReference>
<evidence type="ECO:0000256" key="8">
    <source>
        <dbReference type="ARBA" id="ARBA00022977"/>
    </source>
</evidence>
<dbReference type="PANTHER" id="PTHR31528:SF1">
    <property type="entry name" value="4-AMINO-5-HYDROXYMETHYL-2-METHYLPYRIMIDINE PHOSPHATE SYNTHASE THI11-RELATED"/>
    <property type="match status" value="1"/>
</dbReference>
<keyword evidence="5" id="KW-0808">Transferase</keyword>
<evidence type="ECO:0000313" key="14">
    <source>
        <dbReference type="EMBL" id="MFD1514166.1"/>
    </source>
</evidence>
<organism evidence="14 15">
    <name type="scientific">Halomarina rubra</name>
    <dbReference type="NCBI Taxonomy" id="2071873"/>
    <lineage>
        <taxon>Archaea</taxon>
        <taxon>Methanobacteriati</taxon>
        <taxon>Methanobacteriota</taxon>
        <taxon>Stenosarchaea group</taxon>
        <taxon>Halobacteria</taxon>
        <taxon>Halobacteriales</taxon>
        <taxon>Natronomonadaceae</taxon>
        <taxon>Halomarina</taxon>
    </lineage>
</organism>
<evidence type="ECO:0000256" key="11">
    <source>
        <dbReference type="ARBA" id="ARBA00048179"/>
    </source>
</evidence>
<comment type="similarity">
    <text evidence="3">Belongs to the NMT1/THI5 family.</text>
</comment>
<dbReference type="InterPro" id="IPR015168">
    <property type="entry name" value="SsuA/THI5"/>
</dbReference>
<protein>
    <recommendedName>
        <fullName evidence="10">Thiamine pyrimidine synthase</fullName>
    </recommendedName>
</protein>
<dbReference type="Proteomes" id="UP001597187">
    <property type="component" value="Unassembled WGS sequence"/>
</dbReference>
<keyword evidence="9" id="KW-0408">Iron</keyword>
<keyword evidence="6" id="KW-0479">Metal-binding</keyword>
<dbReference type="PANTHER" id="PTHR31528">
    <property type="entry name" value="4-AMINO-5-HYDROXYMETHYL-2-METHYLPYRIMIDINE PHOSPHATE SYNTHASE THI11-RELATED"/>
    <property type="match status" value="1"/>
</dbReference>
<dbReference type="Gene3D" id="3.40.190.10">
    <property type="entry name" value="Periplasmic binding protein-like II"/>
    <property type="match status" value="2"/>
</dbReference>
<comment type="subunit">
    <text evidence="4">Homodimer.</text>
</comment>
<accession>A0ABD6AWK5</accession>
<comment type="pathway">
    <text evidence="2">Cofactor biosynthesis; thiamine diphosphate biosynthesis.</text>
</comment>
<dbReference type="Pfam" id="PF09084">
    <property type="entry name" value="NMT1"/>
    <property type="match status" value="1"/>
</dbReference>
<keyword evidence="7" id="KW-0663">Pyridoxal phosphate</keyword>
<comment type="caution">
    <text evidence="14">The sequence shown here is derived from an EMBL/GenBank/DDBJ whole genome shotgun (WGS) entry which is preliminary data.</text>
</comment>
<keyword evidence="15" id="KW-1185">Reference proteome</keyword>
<evidence type="ECO:0000256" key="2">
    <source>
        <dbReference type="ARBA" id="ARBA00004948"/>
    </source>
</evidence>
<dbReference type="GO" id="GO:0009228">
    <property type="term" value="P:thiamine biosynthetic process"/>
    <property type="evidence" value="ECO:0007669"/>
    <property type="project" value="UniProtKB-KW"/>
</dbReference>
<dbReference type="SUPFAM" id="SSF53850">
    <property type="entry name" value="Periplasmic binding protein-like II"/>
    <property type="match status" value="1"/>
</dbReference>
<feature type="domain" description="SsuA/THI5-like" evidence="13">
    <location>
        <begin position="73"/>
        <end position="279"/>
    </location>
</feature>
<comment type="catalytic activity">
    <reaction evidence="11">
        <text>N(6)-(pyridoxal phosphate)-L-lysyl-[4-amino-5-hydroxymethyl-2-methylpyrimidine phosphate synthase] + L-histidyl-[4-amino-5-hydroxymethyl-2-methylpyrimidine phosphate synthase] + 2 Fe(3+) + 4 H2O = L-lysyl-[4-amino-5-hydroxymethyl-2-methylpyrimidine phosphate synthase] + (2S)-2-amino-5-hydroxy-4-oxopentanoyl-[4-amino-5-hydroxymethyl-2-methylpyrimidine phosphate synthase] + 4-amino-2-methyl-5-(phosphooxymethyl)pyrimidine + 3-oxopropanoate + 2 Fe(2+) + 2 H(+)</text>
        <dbReference type="Rhea" id="RHEA:65756"/>
        <dbReference type="Rhea" id="RHEA-COMP:16892"/>
        <dbReference type="Rhea" id="RHEA-COMP:16893"/>
        <dbReference type="Rhea" id="RHEA-COMP:16894"/>
        <dbReference type="Rhea" id="RHEA-COMP:16895"/>
        <dbReference type="ChEBI" id="CHEBI:15377"/>
        <dbReference type="ChEBI" id="CHEBI:15378"/>
        <dbReference type="ChEBI" id="CHEBI:29033"/>
        <dbReference type="ChEBI" id="CHEBI:29034"/>
        <dbReference type="ChEBI" id="CHEBI:29969"/>
        <dbReference type="ChEBI" id="CHEBI:29979"/>
        <dbReference type="ChEBI" id="CHEBI:33190"/>
        <dbReference type="ChEBI" id="CHEBI:58354"/>
        <dbReference type="ChEBI" id="CHEBI:143915"/>
        <dbReference type="ChEBI" id="CHEBI:157692"/>
    </reaction>
    <physiologicalReaction direction="left-to-right" evidence="11">
        <dbReference type="Rhea" id="RHEA:65757"/>
    </physiologicalReaction>
</comment>
<reference evidence="14 15" key="1">
    <citation type="journal article" date="2019" name="Int. J. Syst. Evol. Microbiol.">
        <title>The Global Catalogue of Microorganisms (GCM) 10K type strain sequencing project: providing services to taxonomists for standard genome sequencing and annotation.</title>
        <authorList>
            <consortium name="The Broad Institute Genomics Platform"/>
            <consortium name="The Broad Institute Genome Sequencing Center for Infectious Disease"/>
            <person name="Wu L."/>
            <person name="Ma J."/>
        </authorList>
    </citation>
    <scope>NUCLEOTIDE SEQUENCE [LARGE SCALE GENOMIC DNA]</scope>
    <source>
        <strain evidence="14 15">CGMCC 1.12563</strain>
    </source>
</reference>
<comment type="function">
    <text evidence="1">Responsible for the formation of the pyrimidine heterocycle in the thiamine biosynthesis pathway. Catalyzes the formation of hydroxymethylpyrimidine phosphate (HMP-P) from histidine and pyridoxal phosphate (PLP). The protein uses PLP and the active site histidine to form HMP-P, generating an inactive enzyme. The enzyme can only undergo a single turnover, which suggests it is a suicide enzyme.</text>
</comment>
<evidence type="ECO:0000256" key="7">
    <source>
        <dbReference type="ARBA" id="ARBA00022898"/>
    </source>
</evidence>
<dbReference type="GO" id="GO:0016740">
    <property type="term" value="F:transferase activity"/>
    <property type="evidence" value="ECO:0007669"/>
    <property type="project" value="UniProtKB-KW"/>
</dbReference>
<dbReference type="RefSeq" id="WP_250874137.1">
    <property type="nucleotide sequence ID" value="NZ_JALXFV010000006.1"/>
</dbReference>
<evidence type="ECO:0000256" key="1">
    <source>
        <dbReference type="ARBA" id="ARBA00003469"/>
    </source>
</evidence>